<evidence type="ECO:0000313" key="2">
    <source>
        <dbReference type="Proteomes" id="UP000004834"/>
    </source>
</evidence>
<proteinExistence type="predicted"/>
<reference evidence="1 2" key="1">
    <citation type="submission" date="2011-11" db="EMBL/GenBank/DDBJ databases">
        <title>The Genome Sequence of Myroides odoratimimus CIP 101113.</title>
        <authorList>
            <person name="Earl A."/>
            <person name="Ward D."/>
            <person name="Feldgarden M."/>
            <person name="Gevers D."/>
            <person name="Huys G."/>
            <person name="Young S.K."/>
            <person name="Zeng Q."/>
            <person name="Gargeya S."/>
            <person name="Fitzgerald M."/>
            <person name="Haas B."/>
            <person name="Abouelleil A."/>
            <person name="Alvarado L."/>
            <person name="Arachchi H.M."/>
            <person name="Berlin A."/>
            <person name="Brown A."/>
            <person name="Chapman S.B."/>
            <person name="Chen Z."/>
            <person name="Dunbar C."/>
            <person name="Freedman E."/>
            <person name="Gearin G."/>
            <person name="Goldberg J."/>
            <person name="Griggs A."/>
            <person name="Gujja S."/>
            <person name="Heiman D."/>
            <person name="Howarth C."/>
            <person name="Larson L."/>
            <person name="Lui A."/>
            <person name="MacDonald P.J.P."/>
            <person name="Montmayeur A."/>
            <person name="Murphy C."/>
            <person name="Neiman D."/>
            <person name="Pearson M."/>
            <person name="Priest M."/>
            <person name="Roberts A."/>
            <person name="Saif S."/>
            <person name="Shea T."/>
            <person name="Shenoy N."/>
            <person name="Sisk P."/>
            <person name="Stolte C."/>
            <person name="Sykes S."/>
            <person name="Wortman J."/>
            <person name="Nusbaum C."/>
            <person name="Birren B."/>
        </authorList>
    </citation>
    <scope>NUCLEOTIDE SEQUENCE [LARGE SCALE GENOMIC DNA]</scope>
    <source>
        <strain evidence="1 2">CIP 101113</strain>
    </source>
</reference>
<protein>
    <submittedName>
        <fullName evidence="1">Uncharacterized protein</fullName>
    </submittedName>
</protein>
<comment type="caution">
    <text evidence="1">The sequence shown here is derived from an EMBL/GenBank/DDBJ whole genome shotgun (WGS) entry which is preliminary data.</text>
</comment>
<name>A0AAV3F523_9FLAO</name>
<evidence type="ECO:0000313" key="1">
    <source>
        <dbReference type="EMBL" id="EHO13843.1"/>
    </source>
</evidence>
<dbReference type="AlphaFoldDB" id="A0AAV3F523"/>
<organism evidence="1 2">
    <name type="scientific">Myroides odoratimimus CIP 101113</name>
    <dbReference type="NCBI Taxonomy" id="883154"/>
    <lineage>
        <taxon>Bacteria</taxon>
        <taxon>Pseudomonadati</taxon>
        <taxon>Bacteroidota</taxon>
        <taxon>Flavobacteriia</taxon>
        <taxon>Flavobacteriales</taxon>
        <taxon>Flavobacteriaceae</taxon>
        <taxon>Myroides</taxon>
    </lineage>
</organism>
<accession>A0AAV3F523</accession>
<dbReference type="Proteomes" id="UP000004834">
    <property type="component" value="Unassembled WGS sequence"/>
</dbReference>
<dbReference type="EMBL" id="AGEE01000008">
    <property type="protein sequence ID" value="EHO13843.1"/>
    <property type="molecule type" value="Genomic_DNA"/>
</dbReference>
<dbReference type="RefSeq" id="WP_006262971.1">
    <property type="nucleotide sequence ID" value="NZ_JH590837.1"/>
</dbReference>
<sequence length="724" mass="80924">MKFKSMQATVTFLKAFLGIAEVPVNAEEKKVSFNEDQNAKLKEQFGDQYDNLIDALNTEINGVLSTKESLGVVSAEIKNVLEAAIKNNPSTTETPEATDKPLAVVTPSADVSAEEALREIKAQLAQRDAIIAKLAAAPEDDVQAIVTNAMRKTTLSHSATHLFADTQSYNAFENRPWNARMRDQSMSATDFNADSTIPLLQGDMEHFVRENPEYLTSLINEYYGLPLEWDRRTGVLDRIASAGIIPAEIVQGRSKGWSPKNKFNITPEEGKVYPKKIDISFTGYELQQIETTWIRSYNKEGSHPWKMTFVYFLLGELMKRAMADDTNAQINGIFVENPGGDDKPGRAVNSQNGLLYLYHYYRDIEKKYRPFKLGRPTKENIVDYVKQMVESIPELERNAPGLELQLSATLLGWYRERAGLLYKHSYNTDTGAYEYKENYVMDYPNIKFQPIPYMTNTEFMAITASANVEIMEYDTTEKSRFTFTFFRRNIDVFADYRLGIRLLFVGTKLAEGDPREFEVQKVWSNDVPVFPADVSAPIYDDTTGILKLTFPAVKVDEGWKSDIKAIEGAKPGQIIKIYGNKALAAIKNVKKNATLLLTADYALNTDGVLTLLVQADGKFKELSRTDSAPVVNTTKGFTEDVLDITGASQFAYEGAAAATLKEILNGNEGNQIKIQGNDTLDADLTISANNVIKVDTPAVLKTSTDYIELICVAGVWYEVNRVIA</sequence>
<gene>
    <name evidence="1" type="ORF">HMPREF9715_00917</name>
</gene>